<reference evidence="2 3" key="1">
    <citation type="journal article" date="2011" name="Stand. Genomic Sci.">
        <title>Complete genome sequence of Rhodospirillum rubrum type strain (S1).</title>
        <authorList>
            <person name="Munk A.C."/>
            <person name="Copeland A."/>
            <person name="Lucas S."/>
            <person name="Lapidus A."/>
            <person name="Del Rio T.G."/>
            <person name="Barry K."/>
            <person name="Detter J.C."/>
            <person name="Hammon N."/>
            <person name="Israni S."/>
            <person name="Pitluck S."/>
            <person name="Brettin T."/>
            <person name="Bruce D."/>
            <person name="Han C."/>
            <person name="Tapia R."/>
            <person name="Gilna P."/>
            <person name="Schmutz J."/>
            <person name="Larimer F."/>
            <person name="Land M."/>
            <person name="Kyrpides N.C."/>
            <person name="Mavromatis K."/>
            <person name="Richardson P."/>
            <person name="Rohde M."/>
            <person name="Goker M."/>
            <person name="Klenk H.P."/>
            <person name="Zhang Y."/>
            <person name="Roberts G.P."/>
            <person name="Reslewic S."/>
            <person name="Schwartz D.C."/>
        </authorList>
    </citation>
    <scope>NUCLEOTIDE SEQUENCE [LARGE SCALE GENOMIC DNA]</scope>
    <source>
        <strain evidence="3">ATCC 11170 / ATH 1.1.1 / DSM 467 / LMG 4362 / NCIMB 8255 / S1</strain>
    </source>
</reference>
<dbReference type="RefSeq" id="WP_011391049.1">
    <property type="nucleotide sequence ID" value="NC_007643.1"/>
</dbReference>
<protein>
    <recommendedName>
        <fullName evidence="1">Glycoamylase-like domain-containing protein</fullName>
    </recommendedName>
</protein>
<dbReference type="InterPro" id="IPR016883">
    <property type="entry name" value="UCP028431"/>
</dbReference>
<keyword evidence="3" id="KW-1185">Reference proteome</keyword>
<accession>Q2RP49</accession>
<dbReference type="EnsemblBacteria" id="ABC24096">
    <property type="protein sequence ID" value="ABC24096"/>
    <property type="gene ID" value="Rru_A3301"/>
</dbReference>
<dbReference type="KEGG" id="rru:Rru_A3301"/>
<evidence type="ECO:0000313" key="3">
    <source>
        <dbReference type="Proteomes" id="UP000001929"/>
    </source>
</evidence>
<dbReference type="Gene3D" id="1.50.10.140">
    <property type="match status" value="1"/>
</dbReference>
<feature type="domain" description="Glycoamylase-like" evidence="1">
    <location>
        <begin position="188"/>
        <end position="403"/>
    </location>
</feature>
<dbReference type="STRING" id="269796.Rru_A3301"/>
<dbReference type="AlphaFoldDB" id="Q2RP49"/>
<name>Q2RP49_RHORT</name>
<dbReference type="PATRIC" id="fig|269796.9.peg.3419"/>
<dbReference type="InterPro" id="IPR019282">
    <property type="entry name" value="Glycoamylase-like_cons_dom"/>
</dbReference>
<sequence>MTLSPPPVTLSAEDDALLDLVQRQSLRFFDEGGHPVSGLARDRSFIDRDPANDLVCAGGSGFGAMAFVVAVERGWIARGAAVERLSAMVETLGRAACHHGMLPHFLDGRTGDTIPFSPQDNGGDVVETALALQGFLCARAYFNGEDAKERALAEAITALYAAAEWDFYTQGREVLYWHWSPTSGWALNHEIRGWNECLIAYVLAAGSPTHPIKPAVYHQGFAAGRDFRNGRVFEGIELPLGPEGGGPLFFTQYSFCGLDPRGLADRYADYWEQNRRHTLINYRYCQRNPLGHKGYGAACWGLTASDDPDGYAAHAPTNDTGVISPTAALSAFPYAPNEAMAALRHFSGPLRDQLWGRFGFVDAFCPSRDWTAETFLAIDQGPVVAMIENFRSGLLWRLFMAIPEVRAGLQALDFRLPPSPAART</sequence>
<dbReference type="EMBL" id="CP000230">
    <property type="protein sequence ID" value="ABC24096.1"/>
    <property type="molecule type" value="Genomic_DNA"/>
</dbReference>
<dbReference type="PIRSF" id="PIRSF028431">
    <property type="entry name" value="UCP028431"/>
    <property type="match status" value="1"/>
</dbReference>
<dbReference type="Proteomes" id="UP000001929">
    <property type="component" value="Chromosome"/>
</dbReference>
<dbReference type="Pfam" id="PF10091">
    <property type="entry name" value="Glycoamylase"/>
    <property type="match status" value="1"/>
</dbReference>
<proteinExistence type="predicted"/>
<evidence type="ECO:0000259" key="1">
    <source>
        <dbReference type="Pfam" id="PF10091"/>
    </source>
</evidence>
<dbReference type="eggNOG" id="COG5368">
    <property type="taxonomic scope" value="Bacteria"/>
</dbReference>
<organism evidence="2 3">
    <name type="scientific">Rhodospirillum rubrum (strain ATCC 11170 / ATH 1.1.1 / DSM 467 / LMG 4362 / NCIMB 8255 / S1)</name>
    <dbReference type="NCBI Taxonomy" id="269796"/>
    <lineage>
        <taxon>Bacteria</taxon>
        <taxon>Pseudomonadati</taxon>
        <taxon>Pseudomonadota</taxon>
        <taxon>Alphaproteobacteria</taxon>
        <taxon>Rhodospirillales</taxon>
        <taxon>Rhodospirillaceae</taxon>
        <taxon>Rhodospirillum</taxon>
    </lineage>
</organism>
<dbReference type="HOGENOM" id="CLU_023287_0_1_5"/>
<gene>
    <name evidence="2" type="ordered locus">Rru_A3301</name>
</gene>
<evidence type="ECO:0000313" key="2">
    <source>
        <dbReference type="EMBL" id="ABC24096.1"/>
    </source>
</evidence>